<dbReference type="PANTHER" id="PTHR47499">
    <property type="entry name" value="SERINE PROTEASE INHIBITOR KAZAL-TYPE 7 SPINK7"/>
    <property type="match status" value="1"/>
</dbReference>
<dbReference type="PROSITE" id="PS51465">
    <property type="entry name" value="KAZAL_2"/>
    <property type="match status" value="1"/>
</dbReference>
<evidence type="ECO:0000256" key="7">
    <source>
        <dbReference type="ARBA" id="ARBA00023157"/>
    </source>
</evidence>
<dbReference type="GeneTree" id="ENSGT01080000257888"/>
<evidence type="ECO:0000256" key="1">
    <source>
        <dbReference type="ARBA" id="ARBA00004613"/>
    </source>
</evidence>
<dbReference type="Pfam" id="PF00050">
    <property type="entry name" value="Kazal_1"/>
    <property type="match status" value="1"/>
</dbReference>
<keyword evidence="12" id="KW-1185">Reference proteome</keyword>
<dbReference type="InterPro" id="IPR002350">
    <property type="entry name" value="Kazal_dom"/>
</dbReference>
<dbReference type="SMART" id="SM00280">
    <property type="entry name" value="KAZAL"/>
    <property type="match status" value="1"/>
</dbReference>
<dbReference type="PROSITE" id="PS00282">
    <property type="entry name" value="KAZAL_1"/>
    <property type="match status" value="1"/>
</dbReference>
<dbReference type="InParanoid" id="A0A672UAT8"/>
<keyword evidence="3" id="KW-0964">Secreted</keyword>
<dbReference type="Proteomes" id="UP000472266">
    <property type="component" value="Chromosome 15"/>
</dbReference>
<name>A0A672UAT8_STRHB</name>
<dbReference type="OMA" id="NTIMKCA"/>
<keyword evidence="7" id="KW-1015">Disulfide bond</keyword>
<accession>A0A672UAT8</accession>
<evidence type="ECO:0000256" key="5">
    <source>
        <dbReference type="ARBA" id="ARBA00022737"/>
    </source>
</evidence>
<dbReference type="GO" id="GO:0004867">
    <property type="term" value="F:serine-type endopeptidase inhibitor activity"/>
    <property type="evidence" value="ECO:0007669"/>
    <property type="project" value="UniProtKB-KW"/>
</dbReference>
<dbReference type="FunFam" id="3.30.60.30:FF:000037">
    <property type="entry name" value="Ovomucoid"/>
    <property type="match status" value="1"/>
</dbReference>
<proteinExistence type="predicted"/>
<evidence type="ECO:0000313" key="12">
    <source>
        <dbReference type="Proteomes" id="UP000472266"/>
    </source>
</evidence>
<evidence type="ECO:0000256" key="4">
    <source>
        <dbReference type="ARBA" id="ARBA00022690"/>
    </source>
</evidence>
<sequence length="79" mass="9141">MNCICIIFSSFFLFFQILVFFVNIDCIYLQGYCRNYVVPSNVCTMEYVPHCGSDGVTYGNKCLFCNAFLKSRDALSLRY</sequence>
<keyword evidence="8" id="KW-0325">Glycoprotein</keyword>
<dbReference type="AlphaFoldDB" id="A0A672UAT8"/>
<protein>
    <recommendedName>
        <fullName evidence="2">Ovomucoid</fullName>
    </recommendedName>
</protein>
<feature type="transmembrane region" description="Helical" evidence="9">
    <location>
        <begin position="6"/>
        <end position="24"/>
    </location>
</feature>
<dbReference type="PANTHER" id="PTHR47499:SF1">
    <property type="entry name" value="SERINE PROTEASE INHIBITOR KAZAL-TYPE 7"/>
    <property type="match status" value="1"/>
</dbReference>
<dbReference type="InterPro" id="IPR001239">
    <property type="entry name" value="Prot_inh_Kazal-m"/>
</dbReference>
<reference evidence="11" key="3">
    <citation type="submission" date="2025-09" db="UniProtKB">
        <authorList>
            <consortium name="Ensembl"/>
        </authorList>
    </citation>
    <scope>IDENTIFICATION</scope>
</reference>
<dbReference type="PRINTS" id="PR00290">
    <property type="entry name" value="KAZALINHBTR"/>
</dbReference>
<keyword evidence="6" id="KW-0722">Serine protease inhibitor</keyword>
<dbReference type="Gene3D" id="3.30.60.30">
    <property type="match status" value="1"/>
</dbReference>
<comment type="subcellular location">
    <subcellularLocation>
        <location evidence="1">Secreted</location>
    </subcellularLocation>
</comment>
<organism evidence="11 12">
    <name type="scientific">Strigops habroptila</name>
    <name type="common">Kakapo</name>
    <dbReference type="NCBI Taxonomy" id="2489341"/>
    <lineage>
        <taxon>Eukaryota</taxon>
        <taxon>Metazoa</taxon>
        <taxon>Chordata</taxon>
        <taxon>Craniata</taxon>
        <taxon>Vertebrata</taxon>
        <taxon>Euteleostomi</taxon>
        <taxon>Archelosauria</taxon>
        <taxon>Archosauria</taxon>
        <taxon>Dinosauria</taxon>
        <taxon>Saurischia</taxon>
        <taxon>Theropoda</taxon>
        <taxon>Coelurosauria</taxon>
        <taxon>Aves</taxon>
        <taxon>Neognathae</taxon>
        <taxon>Neoaves</taxon>
        <taxon>Telluraves</taxon>
        <taxon>Australaves</taxon>
        <taxon>Psittaciformes</taxon>
        <taxon>Psittacidae</taxon>
        <taxon>Strigops</taxon>
    </lineage>
</organism>
<dbReference type="GO" id="GO:0005576">
    <property type="term" value="C:extracellular region"/>
    <property type="evidence" value="ECO:0007669"/>
    <property type="project" value="UniProtKB-SubCell"/>
</dbReference>
<feature type="domain" description="Kazal-like" evidence="10">
    <location>
        <begin position="27"/>
        <end position="79"/>
    </location>
</feature>
<evidence type="ECO:0000256" key="8">
    <source>
        <dbReference type="ARBA" id="ARBA00023180"/>
    </source>
</evidence>
<reference evidence="11 12" key="1">
    <citation type="submission" date="2019-11" db="EMBL/GenBank/DDBJ databases">
        <title>Strigops habroptila (kakapo) genome, bStrHab1, primary haplotype, v2.</title>
        <authorList>
            <person name="Jarvis E.D."/>
            <person name="Howard J."/>
            <person name="Rhie A."/>
            <person name="Phillippy A."/>
            <person name="Korlach J."/>
            <person name="Digby A."/>
            <person name="Iorns D."/>
            <person name="Eason D."/>
            <person name="Robertson B."/>
            <person name="Raemaekers T."/>
            <person name="Howe K."/>
            <person name="Lewin H."/>
            <person name="Damas J."/>
            <person name="Hastie A."/>
            <person name="Tracey A."/>
            <person name="Chow W."/>
            <person name="Fedrigo O."/>
        </authorList>
    </citation>
    <scope>NUCLEOTIDE SEQUENCE [LARGE SCALE GENOMIC DNA]</scope>
</reference>
<evidence type="ECO:0000259" key="10">
    <source>
        <dbReference type="PROSITE" id="PS51465"/>
    </source>
</evidence>
<evidence type="ECO:0000256" key="9">
    <source>
        <dbReference type="SAM" id="Phobius"/>
    </source>
</evidence>
<dbReference type="InterPro" id="IPR036058">
    <property type="entry name" value="Kazal_dom_sf"/>
</dbReference>
<evidence type="ECO:0000256" key="2">
    <source>
        <dbReference type="ARBA" id="ARBA00019248"/>
    </source>
</evidence>
<keyword evidence="4" id="KW-0646">Protease inhibitor</keyword>
<keyword evidence="9" id="KW-0812">Transmembrane</keyword>
<dbReference type="CDD" id="cd00104">
    <property type="entry name" value="KAZAL_FS"/>
    <property type="match status" value="1"/>
</dbReference>
<keyword evidence="9" id="KW-0472">Membrane</keyword>
<evidence type="ECO:0000313" key="11">
    <source>
        <dbReference type="Ensembl" id="ENSSHBP00005010797.1"/>
    </source>
</evidence>
<dbReference type="InterPro" id="IPR050159">
    <property type="entry name" value="Kazal-type_SerProtInhib"/>
</dbReference>
<dbReference type="Ensembl" id="ENSSHBT00005013000.1">
    <property type="protein sequence ID" value="ENSSHBP00005010797.1"/>
    <property type="gene ID" value="ENSSHBG00005009383.1"/>
</dbReference>
<reference evidence="11" key="2">
    <citation type="submission" date="2025-08" db="UniProtKB">
        <authorList>
            <consortium name="Ensembl"/>
        </authorList>
    </citation>
    <scope>IDENTIFICATION</scope>
</reference>
<keyword evidence="5" id="KW-0677">Repeat</keyword>
<dbReference type="SUPFAM" id="SSF100895">
    <property type="entry name" value="Kazal-type serine protease inhibitors"/>
    <property type="match status" value="1"/>
</dbReference>
<keyword evidence="9" id="KW-1133">Transmembrane helix</keyword>
<evidence type="ECO:0000256" key="6">
    <source>
        <dbReference type="ARBA" id="ARBA00022900"/>
    </source>
</evidence>
<evidence type="ECO:0000256" key="3">
    <source>
        <dbReference type="ARBA" id="ARBA00022525"/>
    </source>
</evidence>